<feature type="compositionally biased region" description="Basic and acidic residues" evidence="1">
    <location>
        <begin position="334"/>
        <end position="345"/>
    </location>
</feature>
<sequence length="364" mass="40944">MRAWASETGRTRAHYILTASGATLSHCESATSINGGTFVSNNIHHNGEKGPRGVSFDLGHSPRFTTQWIVTRDRYATPTHAQKSSSIWRTKRTELWFGSLQINTDITSVYMLNVLGGRFITGDPFPRRIRILLQRVYPRHKHVDLLPRRLQLRLHLWEPCRRVLRRHSSRHSVHTRTTWVIPGKFLLRLVINHLLGCRAQLRLEALSREGTCADAAQVRILAQSCARAWGAAHFRGEREGRDGCNPAAHSHLGYFCSVAVSAASDMPEEDSGETEKKYRQRHCNCGNHRGRYSVPMRSLSIGIKIAYIFGNEADREVIDSTELLLRWSDGTGRIDGKVSDGKGGNEKNGVVKASLEAPSWPRPN</sequence>
<dbReference type="Proteomes" id="UP001218218">
    <property type="component" value="Unassembled WGS sequence"/>
</dbReference>
<organism evidence="2 3">
    <name type="scientific">Mycena albidolilacea</name>
    <dbReference type="NCBI Taxonomy" id="1033008"/>
    <lineage>
        <taxon>Eukaryota</taxon>
        <taxon>Fungi</taxon>
        <taxon>Dikarya</taxon>
        <taxon>Basidiomycota</taxon>
        <taxon>Agaricomycotina</taxon>
        <taxon>Agaricomycetes</taxon>
        <taxon>Agaricomycetidae</taxon>
        <taxon>Agaricales</taxon>
        <taxon>Marasmiineae</taxon>
        <taxon>Mycenaceae</taxon>
        <taxon>Mycena</taxon>
    </lineage>
</organism>
<keyword evidence="3" id="KW-1185">Reference proteome</keyword>
<comment type="caution">
    <text evidence="2">The sequence shown here is derived from an EMBL/GenBank/DDBJ whole genome shotgun (WGS) entry which is preliminary data.</text>
</comment>
<evidence type="ECO:0000256" key="1">
    <source>
        <dbReference type="SAM" id="MobiDB-lite"/>
    </source>
</evidence>
<feature type="region of interest" description="Disordered" evidence="1">
    <location>
        <begin position="334"/>
        <end position="364"/>
    </location>
</feature>
<gene>
    <name evidence="2" type="ORF">DFH08DRAFT_822463</name>
</gene>
<proteinExistence type="predicted"/>
<dbReference type="AlphaFoldDB" id="A0AAD6Z8M4"/>
<dbReference type="EMBL" id="JARIHO010000074">
    <property type="protein sequence ID" value="KAJ7311695.1"/>
    <property type="molecule type" value="Genomic_DNA"/>
</dbReference>
<name>A0AAD6Z8M4_9AGAR</name>
<reference evidence="2" key="1">
    <citation type="submission" date="2023-03" db="EMBL/GenBank/DDBJ databases">
        <title>Massive genome expansion in bonnet fungi (Mycena s.s.) driven by repeated elements and novel gene families across ecological guilds.</title>
        <authorList>
            <consortium name="Lawrence Berkeley National Laboratory"/>
            <person name="Harder C.B."/>
            <person name="Miyauchi S."/>
            <person name="Viragh M."/>
            <person name="Kuo A."/>
            <person name="Thoen E."/>
            <person name="Andreopoulos B."/>
            <person name="Lu D."/>
            <person name="Skrede I."/>
            <person name="Drula E."/>
            <person name="Henrissat B."/>
            <person name="Morin E."/>
            <person name="Kohler A."/>
            <person name="Barry K."/>
            <person name="LaButti K."/>
            <person name="Morin E."/>
            <person name="Salamov A."/>
            <person name="Lipzen A."/>
            <person name="Mereny Z."/>
            <person name="Hegedus B."/>
            <person name="Baldrian P."/>
            <person name="Stursova M."/>
            <person name="Weitz H."/>
            <person name="Taylor A."/>
            <person name="Grigoriev I.V."/>
            <person name="Nagy L.G."/>
            <person name="Martin F."/>
            <person name="Kauserud H."/>
        </authorList>
    </citation>
    <scope>NUCLEOTIDE SEQUENCE</scope>
    <source>
        <strain evidence="2">CBHHK002</strain>
    </source>
</reference>
<evidence type="ECO:0000313" key="2">
    <source>
        <dbReference type="EMBL" id="KAJ7311695.1"/>
    </source>
</evidence>
<protein>
    <submittedName>
        <fullName evidence="2">Uncharacterized protein</fullName>
    </submittedName>
</protein>
<accession>A0AAD6Z8M4</accession>
<evidence type="ECO:0000313" key="3">
    <source>
        <dbReference type="Proteomes" id="UP001218218"/>
    </source>
</evidence>